<accession>F4KT73</accession>
<sequence>MIFISYSLGCRNCLHGDGMRHMYSIIDEDEITYRNKTEFEVLRLIEKWRTEDKKNCSFCGSDNVEILDVEVNDHPLYDYEKLVERCFEEDEYMLQIDIEKQDNQTDMNLGGSPKLERSFLKSAIVEIVKTVRASPSGYFTPHHNGSFFICVTGASDVRNDKNITRVERFWSAGLTQEEILKSINPIAMQIGVKIESIDFNSNLFLQNFKLGFTFKSSDHIRYQNGRLISGPHGSAKRAVKVEPNISGREGFLVTIYNLDGNHPMWQNNVQMAPKQMRIVVQSINQIVLRGFGFDEFGNSFEDYGLTVKLNNNVLENCILHLHDRDIDIEYLP</sequence>
<protein>
    <submittedName>
        <fullName evidence="1">Uncharacterized protein</fullName>
    </submittedName>
</protein>
<dbReference type="RefSeq" id="WP_013765671.1">
    <property type="nucleotide sequence ID" value="NC_015510.1"/>
</dbReference>
<dbReference type="HOGENOM" id="CLU_836175_0_0_10"/>
<dbReference type="STRING" id="760192.Halhy_3271"/>
<proteinExistence type="predicted"/>
<dbReference type="eggNOG" id="COG4103">
    <property type="taxonomic scope" value="Bacteria"/>
</dbReference>
<dbReference type="AlphaFoldDB" id="F4KT73"/>
<dbReference type="Proteomes" id="UP000008461">
    <property type="component" value="Chromosome"/>
</dbReference>
<dbReference type="EMBL" id="CP002691">
    <property type="protein sequence ID" value="AEE51130.1"/>
    <property type="molecule type" value="Genomic_DNA"/>
</dbReference>
<name>F4KT73_HALH1</name>
<dbReference type="KEGG" id="hhy:Halhy_3271"/>
<reference evidence="1 2" key="1">
    <citation type="journal article" date="2011" name="Stand. Genomic Sci.">
        <title>Complete genome sequence of Haliscomenobacter hydrossis type strain (O).</title>
        <authorList>
            <consortium name="US DOE Joint Genome Institute (JGI-PGF)"/>
            <person name="Daligault H."/>
            <person name="Lapidus A."/>
            <person name="Zeytun A."/>
            <person name="Nolan M."/>
            <person name="Lucas S."/>
            <person name="Del Rio T.G."/>
            <person name="Tice H."/>
            <person name="Cheng J.F."/>
            <person name="Tapia R."/>
            <person name="Han C."/>
            <person name="Goodwin L."/>
            <person name="Pitluck S."/>
            <person name="Liolios K."/>
            <person name="Pagani I."/>
            <person name="Ivanova N."/>
            <person name="Huntemann M."/>
            <person name="Mavromatis K."/>
            <person name="Mikhailova N."/>
            <person name="Pati A."/>
            <person name="Chen A."/>
            <person name="Palaniappan K."/>
            <person name="Land M."/>
            <person name="Hauser L."/>
            <person name="Brambilla E.M."/>
            <person name="Rohde M."/>
            <person name="Verbarg S."/>
            <person name="Goker M."/>
            <person name="Bristow J."/>
            <person name="Eisen J.A."/>
            <person name="Markowitz V."/>
            <person name="Hugenholtz P."/>
            <person name="Kyrpides N.C."/>
            <person name="Klenk H.P."/>
            <person name="Woyke T."/>
        </authorList>
    </citation>
    <scope>NUCLEOTIDE SEQUENCE [LARGE SCALE GENOMIC DNA]</scope>
    <source>
        <strain evidence="2">ATCC 27775 / DSM 1100 / LMG 10767 / O</strain>
    </source>
</reference>
<gene>
    <name evidence="1" type="ordered locus">Halhy_3271</name>
</gene>
<evidence type="ECO:0000313" key="1">
    <source>
        <dbReference type="EMBL" id="AEE51130.1"/>
    </source>
</evidence>
<evidence type="ECO:0000313" key="2">
    <source>
        <dbReference type="Proteomes" id="UP000008461"/>
    </source>
</evidence>
<keyword evidence="2" id="KW-1185">Reference proteome</keyword>
<reference key="2">
    <citation type="submission" date="2011-04" db="EMBL/GenBank/DDBJ databases">
        <title>Complete sequence of chromosome of Haliscomenobacter hydrossis DSM 1100.</title>
        <authorList>
            <consortium name="US DOE Joint Genome Institute (JGI-PGF)"/>
            <person name="Lucas S."/>
            <person name="Han J."/>
            <person name="Lapidus A."/>
            <person name="Bruce D."/>
            <person name="Goodwin L."/>
            <person name="Pitluck S."/>
            <person name="Peters L."/>
            <person name="Kyrpides N."/>
            <person name="Mavromatis K."/>
            <person name="Ivanova N."/>
            <person name="Ovchinnikova G."/>
            <person name="Pagani I."/>
            <person name="Daligault H."/>
            <person name="Detter J.C."/>
            <person name="Han C."/>
            <person name="Land M."/>
            <person name="Hauser L."/>
            <person name="Markowitz V."/>
            <person name="Cheng J.-F."/>
            <person name="Hugenholtz P."/>
            <person name="Woyke T."/>
            <person name="Wu D."/>
            <person name="Verbarg S."/>
            <person name="Frueling A."/>
            <person name="Brambilla E."/>
            <person name="Klenk H.-P."/>
            <person name="Eisen J.A."/>
        </authorList>
    </citation>
    <scope>NUCLEOTIDE SEQUENCE</scope>
    <source>
        <strain>DSM 1100</strain>
    </source>
</reference>
<organism evidence="1 2">
    <name type="scientific">Haliscomenobacter hydrossis (strain ATCC 27775 / DSM 1100 / LMG 10767 / O)</name>
    <dbReference type="NCBI Taxonomy" id="760192"/>
    <lineage>
        <taxon>Bacteria</taxon>
        <taxon>Pseudomonadati</taxon>
        <taxon>Bacteroidota</taxon>
        <taxon>Saprospiria</taxon>
        <taxon>Saprospirales</taxon>
        <taxon>Haliscomenobacteraceae</taxon>
        <taxon>Haliscomenobacter</taxon>
    </lineage>
</organism>